<gene>
    <name evidence="1" type="ORF">Sango_2664700</name>
</gene>
<evidence type="ECO:0000313" key="1">
    <source>
        <dbReference type="EMBL" id="KAK4385407.1"/>
    </source>
</evidence>
<keyword evidence="2" id="KW-1185">Reference proteome</keyword>
<sequence length="124" mass="14778">MPKAVYTLTKYQKRKICDQIGGLEFFDGYASNLARCIDMKELRMHGMKNHDCHIFMQKLTFIDFRGMVPEHVWSALMEVKPELNYTNNELLMLHYWGPRADLMILPCYFVNDYNFHTKRHNLGK</sequence>
<accession>A0AAE1W298</accession>
<comment type="caution">
    <text evidence="1">The sequence shown here is derived from an EMBL/GenBank/DDBJ whole genome shotgun (WGS) entry which is preliminary data.</text>
</comment>
<organism evidence="1 2">
    <name type="scientific">Sesamum angolense</name>
    <dbReference type="NCBI Taxonomy" id="2727404"/>
    <lineage>
        <taxon>Eukaryota</taxon>
        <taxon>Viridiplantae</taxon>
        <taxon>Streptophyta</taxon>
        <taxon>Embryophyta</taxon>
        <taxon>Tracheophyta</taxon>
        <taxon>Spermatophyta</taxon>
        <taxon>Magnoliopsida</taxon>
        <taxon>eudicotyledons</taxon>
        <taxon>Gunneridae</taxon>
        <taxon>Pentapetalae</taxon>
        <taxon>asterids</taxon>
        <taxon>lamiids</taxon>
        <taxon>Lamiales</taxon>
        <taxon>Pedaliaceae</taxon>
        <taxon>Sesamum</taxon>
    </lineage>
</organism>
<protein>
    <submittedName>
        <fullName evidence="1">Uncharacterized protein</fullName>
    </submittedName>
</protein>
<proteinExistence type="predicted"/>
<dbReference type="Proteomes" id="UP001289374">
    <property type="component" value="Unassembled WGS sequence"/>
</dbReference>
<evidence type="ECO:0000313" key="2">
    <source>
        <dbReference type="Proteomes" id="UP001289374"/>
    </source>
</evidence>
<reference evidence="1" key="1">
    <citation type="submission" date="2020-06" db="EMBL/GenBank/DDBJ databases">
        <authorList>
            <person name="Li T."/>
            <person name="Hu X."/>
            <person name="Zhang T."/>
            <person name="Song X."/>
            <person name="Zhang H."/>
            <person name="Dai N."/>
            <person name="Sheng W."/>
            <person name="Hou X."/>
            <person name="Wei L."/>
        </authorList>
    </citation>
    <scope>NUCLEOTIDE SEQUENCE</scope>
    <source>
        <strain evidence="1">K16</strain>
        <tissue evidence="1">Leaf</tissue>
    </source>
</reference>
<name>A0AAE1W298_9LAMI</name>
<reference evidence="1" key="2">
    <citation type="journal article" date="2024" name="Plant">
        <title>Genomic evolution and insights into agronomic trait innovations of Sesamum species.</title>
        <authorList>
            <person name="Miao H."/>
            <person name="Wang L."/>
            <person name="Qu L."/>
            <person name="Liu H."/>
            <person name="Sun Y."/>
            <person name="Le M."/>
            <person name="Wang Q."/>
            <person name="Wei S."/>
            <person name="Zheng Y."/>
            <person name="Lin W."/>
            <person name="Duan Y."/>
            <person name="Cao H."/>
            <person name="Xiong S."/>
            <person name="Wang X."/>
            <person name="Wei L."/>
            <person name="Li C."/>
            <person name="Ma Q."/>
            <person name="Ju M."/>
            <person name="Zhao R."/>
            <person name="Li G."/>
            <person name="Mu C."/>
            <person name="Tian Q."/>
            <person name="Mei H."/>
            <person name="Zhang T."/>
            <person name="Gao T."/>
            <person name="Zhang H."/>
        </authorList>
    </citation>
    <scope>NUCLEOTIDE SEQUENCE</scope>
    <source>
        <strain evidence="1">K16</strain>
    </source>
</reference>
<dbReference type="AlphaFoldDB" id="A0AAE1W298"/>
<dbReference type="EMBL" id="JACGWL010000016">
    <property type="protein sequence ID" value="KAK4385407.1"/>
    <property type="molecule type" value="Genomic_DNA"/>
</dbReference>